<dbReference type="InterPro" id="IPR050079">
    <property type="entry name" value="DEAD_box_RNA_helicase"/>
</dbReference>
<keyword evidence="4" id="KW-0067">ATP-binding</keyword>
<feature type="domain" description="Helicase ATP-binding" evidence="6">
    <location>
        <begin position="153"/>
        <end position="264"/>
    </location>
</feature>
<dbReference type="Gene3D" id="3.40.50.300">
    <property type="entry name" value="P-loop containing nucleotide triphosphate hydrolases"/>
    <property type="match status" value="1"/>
</dbReference>
<dbReference type="AlphaFoldDB" id="A0A812LKT5"/>
<keyword evidence="3" id="KW-0347">Helicase</keyword>
<dbReference type="GO" id="GO:0005829">
    <property type="term" value="C:cytosol"/>
    <property type="evidence" value="ECO:0007669"/>
    <property type="project" value="TreeGrafter"/>
</dbReference>
<protein>
    <submittedName>
        <fullName evidence="7">RH39 protein</fullName>
    </submittedName>
</protein>
<evidence type="ECO:0000256" key="2">
    <source>
        <dbReference type="ARBA" id="ARBA00022801"/>
    </source>
</evidence>
<name>A0A812LKT5_9DINO</name>
<dbReference type="SUPFAM" id="SSF52540">
    <property type="entry name" value="P-loop containing nucleoside triphosphate hydrolases"/>
    <property type="match status" value="1"/>
</dbReference>
<proteinExistence type="predicted"/>
<dbReference type="PROSITE" id="PS51192">
    <property type="entry name" value="HELICASE_ATP_BIND_1"/>
    <property type="match status" value="1"/>
</dbReference>
<evidence type="ECO:0000256" key="1">
    <source>
        <dbReference type="ARBA" id="ARBA00022741"/>
    </source>
</evidence>
<dbReference type="InterPro" id="IPR011545">
    <property type="entry name" value="DEAD/DEAH_box_helicase_dom"/>
</dbReference>
<dbReference type="SMART" id="SM00487">
    <property type="entry name" value="DEXDc"/>
    <property type="match status" value="1"/>
</dbReference>
<evidence type="ECO:0000256" key="3">
    <source>
        <dbReference type="ARBA" id="ARBA00022806"/>
    </source>
</evidence>
<dbReference type="GO" id="GO:0005524">
    <property type="term" value="F:ATP binding"/>
    <property type="evidence" value="ECO:0007669"/>
    <property type="project" value="UniProtKB-KW"/>
</dbReference>
<evidence type="ECO:0000256" key="4">
    <source>
        <dbReference type="ARBA" id="ARBA00022840"/>
    </source>
</evidence>
<keyword evidence="1" id="KW-0547">Nucleotide-binding</keyword>
<dbReference type="PANTHER" id="PTHR47959">
    <property type="entry name" value="ATP-DEPENDENT RNA HELICASE RHLE-RELATED"/>
    <property type="match status" value="1"/>
</dbReference>
<sequence length="836" mass="92416">MEEVEEWKKRPSEAALQRKAIRLERRAGRTHFDEKRGIGKVCDWFPKRGFGYLLCGSPPQKLIFMAKDVPQEYLNANDGKVPMETDVEFSLVGTFRGRRLAKNLVFPSAETFAELGLKPEVVEGAANSLGLDPRENPEAPQLLAPAPVQQEAIPYILNGDNIVIAAETGSGKSLAYMLPMVQIVQGMAQARNMDYGLAYRAGCPLALAICPTRELAIQAYKTLKLISHHARCRVRLVHGGSMTWRRQRQEISQVVDILVCTPDRETPKLPTSTYPYVSFLKVTPHLASPCHAPARMAFAQAEGSRDECGLGKWCGIVLTPGRIPTALRTALAPRVALVPWRDESESLQSEACRECQGFLRVSQPSSKLGPSEGRFEISWDLESAWRWTVQVLLPPGPLKSGCETCDCVTPRPAVSFLGFPDVSGDVEVMREGPSQPKPIPATTTAAGPLGPLSEAALPCPSSQPRWSGKEREKPCRSPASREVQERQEQQAEGELQRLRKELETLRTTATASVETLATARKDFLEERQQWQAERAELQRCLQEAQQKCDSIPGPQREPQGPVQLDMLSAGQWLAQLLPEAKASRAGQKAPEVLLDLAGAWSPLARALPRRSRSCAQSLHFGVFFGDDRQTPVRLSSALLCPEVLSWAPSGTEAFSAGSVDRRAFQADLCRAHERFMAGVFAPWAKAQEESGHQRVAWLLCNEGEAFTLSQAMLDFGKAAGLDERWRSTVLVVDRAKSCESEPAVEALALADGARRMVFDMDIRLEEVAYVAIDEARKRLDTSSGQVLIDFDSRKPSCDLSQHLKQADFLLTQGFDDLYTVLEKVDQDSRHSRSRGS</sequence>
<gene>
    <name evidence="7" type="primary">RH39</name>
    <name evidence="7" type="ORF">SNAT2548_LOCUS11091</name>
</gene>
<dbReference type="EMBL" id="CAJNDS010000966">
    <property type="protein sequence ID" value="CAE7242264.1"/>
    <property type="molecule type" value="Genomic_DNA"/>
</dbReference>
<organism evidence="7 8">
    <name type="scientific">Symbiodinium natans</name>
    <dbReference type="NCBI Taxonomy" id="878477"/>
    <lineage>
        <taxon>Eukaryota</taxon>
        <taxon>Sar</taxon>
        <taxon>Alveolata</taxon>
        <taxon>Dinophyceae</taxon>
        <taxon>Suessiales</taxon>
        <taxon>Symbiodiniaceae</taxon>
        <taxon>Symbiodinium</taxon>
    </lineage>
</organism>
<dbReference type="InterPro" id="IPR027417">
    <property type="entry name" value="P-loop_NTPase"/>
</dbReference>
<dbReference type="Proteomes" id="UP000604046">
    <property type="component" value="Unassembled WGS sequence"/>
</dbReference>
<evidence type="ECO:0000313" key="7">
    <source>
        <dbReference type="EMBL" id="CAE7242264.1"/>
    </source>
</evidence>
<reference evidence="7" key="1">
    <citation type="submission" date="2021-02" db="EMBL/GenBank/DDBJ databases">
        <authorList>
            <person name="Dougan E. K."/>
            <person name="Rhodes N."/>
            <person name="Thang M."/>
            <person name="Chan C."/>
        </authorList>
    </citation>
    <scope>NUCLEOTIDE SEQUENCE</scope>
</reference>
<dbReference type="Pfam" id="PF00270">
    <property type="entry name" value="DEAD"/>
    <property type="match status" value="1"/>
</dbReference>
<evidence type="ECO:0000259" key="6">
    <source>
        <dbReference type="PROSITE" id="PS51192"/>
    </source>
</evidence>
<dbReference type="InterPro" id="IPR014001">
    <property type="entry name" value="Helicase_ATP-bd"/>
</dbReference>
<dbReference type="PANTHER" id="PTHR47959:SF1">
    <property type="entry name" value="ATP-DEPENDENT RNA HELICASE DBPA"/>
    <property type="match status" value="1"/>
</dbReference>
<evidence type="ECO:0000256" key="5">
    <source>
        <dbReference type="SAM" id="MobiDB-lite"/>
    </source>
</evidence>
<feature type="compositionally biased region" description="Basic and acidic residues" evidence="5">
    <location>
        <begin position="482"/>
        <end position="494"/>
    </location>
</feature>
<dbReference type="GO" id="GO:0016787">
    <property type="term" value="F:hydrolase activity"/>
    <property type="evidence" value="ECO:0007669"/>
    <property type="project" value="UniProtKB-KW"/>
</dbReference>
<feature type="region of interest" description="Disordered" evidence="5">
    <location>
        <begin position="426"/>
        <end position="494"/>
    </location>
</feature>
<dbReference type="GO" id="GO:0003724">
    <property type="term" value="F:RNA helicase activity"/>
    <property type="evidence" value="ECO:0007669"/>
    <property type="project" value="TreeGrafter"/>
</dbReference>
<evidence type="ECO:0000313" key="8">
    <source>
        <dbReference type="Proteomes" id="UP000604046"/>
    </source>
</evidence>
<dbReference type="OrthoDB" id="445961at2759"/>
<keyword evidence="2" id="KW-0378">Hydrolase</keyword>
<keyword evidence="8" id="KW-1185">Reference proteome</keyword>
<dbReference type="GO" id="GO:0003676">
    <property type="term" value="F:nucleic acid binding"/>
    <property type="evidence" value="ECO:0007669"/>
    <property type="project" value="InterPro"/>
</dbReference>
<comment type="caution">
    <text evidence="7">The sequence shown here is derived from an EMBL/GenBank/DDBJ whole genome shotgun (WGS) entry which is preliminary data.</text>
</comment>
<accession>A0A812LKT5</accession>